<reference evidence="3 4" key="1">
    <citation type="submission" date="2014-04" db="EMBL/GenBank/DDBJ databases">
        <authorList>
            <consortium name="DOE Joint Genome Institute"/>
            <person name="Kuo A."/>
            <person name="Girlanda M."/>
            <person name="Perotto S."/>
            <person name="Kohler A."/>
            <person name="Nagy L.G."/>
            <person name="Floudas D."/>
            <person name="Copeland A."/>
            <person name="Barry K.W."/>
            <person name="Cichocki N."/>
            <person name="Veneault-Fourrey C."/>
            <person name="LaButti K."/>
            <person name="Lindquist E.A."/>
            <person name="Lipzen A."/>
            <person name="Lundell T."/>
            <person name="Morin E."/>
            <person name="Murat C."/>
            <person name="Sun H."/>
            <person name="Tunlid A."/>
            <person name="Henrissat B."/>
            <person name="Grigoriev I.V."/>
            <person name="Hibbett D.S."/>
            <person name="Martin F."/>
            <person name="Nordberg H.P."/>
            <person name="Cantor M.N."/>
            <person name="Hua S.X."/>
        </authorList>
    </citation>
    <scope>NUCLEOTIDE SEQUENCE [LARGE SCALE GENOMIC DNA]</scope>
    <source>
        <strain evidence="3 4">MUT 4182</strain>
    </source>
</reference>
<dbReference type="Gene3D" id="3.60.21.10">
    <property type="match status" value="1"/>
</dbReference>
<reference evidence="4" key="2">
    <citation type="submission" date="2015-01" db="EMBL/GenBank/DDBJ databases">
        <title>Evolutionary Origins and Diversification of the Mycorrhizal Mutualists.</title>
        <authorList>
            <consortium name="DOE Joint Genome Institute"/>
            <consortium name="Mycorrhizal Genomics Consortium"/>
            <person name="Kohler A."/>
            <person name="Kuo A."/>
            <person name="Nagy L.G."/>
            <person name="Floudas D."/>
            <person name="Copeland A."/>
            <person name="Barry K.W."/>
            <person name="Cichocki N."/>
            <person name="Veneault-Fourrey C."/>
            <person name="LaButti K."/>
            <person name="Lindquist E.A."/>
            <person name="Lipzen A."/>
            <person name="Lundell T."/>
            <person name="Morin E."/>
            <person name="Murat C."/>
            <person name="Riley R."/>
            <person name="Ohm R."/>
            <person name="Sun H."/>
            <person name="Tunlid A."/>
            <person name="Henrissat B."/>
            <person name="Grigoriev I.V."/>
            <person name="Hibbett D.S."/>
            <person name="Martin F."/>
        </authorList>
    </citation>
    <scope>NUCLEOTIDE SEQUENCE [LARGE SCALE GENOMIC DNA]</scope>
    <source>
        <strain evidence="4">MUT 4182</strain>
    </source>
</reference>
<dbReference type="InterPro" id="IPR004843">
    <property type="entry name" value="Calcineurin-like_PHP"/>
</dbReference>
<evidence type="ECO:0000313" key="4">
    <source>
        <dbReference type="Proteomes" id="UP000054248"/>
    </source>
</evidence>
<sequence>EEPPDMSNYVDIQTLDSAKLDLNNPHRRIIMVGDLHGMLHSFEFVFSTWRGLANLLDVLKYNSTNDLVIHLGDISAKGPHSNELVARFAKEGVLGVRGNNDQKVIEWYAWFEWVKSHENGDLFLHALFGQRITPSQAKSLKLWKSLKYSYPKDWDWGGDHWNIARNLSPEDYQYLSSLPIVIHLPSLHTFMVHAGLLPMDPAHHLRSDVQPLAHVPESLPENPTAEDIERARYVQELSLLTDIAPNRDPYVKLNIRDIHDLEPTKRGPEDHEDNVPWSDLWNSVIKRCRGFNSTSDVSELRLRKPLPCNPITVVYSHASSRGLDLKKWSKGLDTGCVNGDGLTAMILGKGRHKALPPRKSGQKVQESAWPNDNDDERDKEVPFGENMRARLVSVSCPTPPHRAVKKSE</sequence>
<dbReference type="HOGENOM" id="CLU_023125_0_3_1"/>
<dbReference type="Pfam" id="PF00149">
    <property type="entry name" value="Metallophos"/>
    <property type="match status" value="1"/>
</dbReference>
<dbReference type="EMBL" id="KN822993">
    <property type="protein sequence ID" value="KIO28540.1"/>
    <property type="molecule type" value="Genomic_DNA"/>
</dbReference>
<feature type="domain" description="Calcineurin-like phosphoesterase" evidence="2">
    <location>
        <begin position="28"/>
        <end position="127"/>
    </location>
</feature>
<dbReference type="GO" id="GO:0005737">
    <property type="term" value="C:cytoplasm"/>
    <property type="evidence" value="ECO:0007669"/>
    <property type="project" value="TreeGrafter"/>
</dbReference>
<accession>A0A0C3QCP0</accession>
<feature type="region of interest" description="Disordered" evidence="1">
    <location>
        <begin position="351"/>
        <end position="384"/>
    </location>
</feature>
<dbReference type="PANTHER" id="PTHR42850:SF4">
    <property type="entry name" value="ZINC-DEPENDENT ENDOPOLYPHOSPHATASE"/>
    <property type="match status" value="1"/>
</dbReference>
<dbReference type="InterPro" id="IPR029052">
    <property type="entry name" value="Metallo-depent_PP-like"/>
</dbReference>
<dbReference type="STRING" id="1051891.A0A0C3QCP0"/>
<evidence type="ECO:0000259" key="2">
    <source>
        <dbReference type="Pfam" id="PF00149"/>
    </source>
</evidence>
<dbReference type="GO" id="GO:0016791">
    <property type="term" value="F:phosphatase activity"/>
    <property type="evidence" value="ECO:0007669"/>
    <property type="project" value="TreeGrafter"/>
</dbReference>
<dbReference type="AlphaFoldDB" id="A0A0C3QCP0"/>
<evidence type="ECO:0000313" key="3">
    <source>
        <dbReference type="EMBL" id="KIO28540.1"/>
    </source>
</evidence>
<keyword evidence="4" id="KW-1185">Reference proteome</keyword>
<proteinExistence type="predicted"/>
<feature type="non-terminal residue" evidence="3">
    <location>
        <position position="1"/>
    </location>
</feature>
<evidence type="ECO:0000256" key="1">
    <source>
        <dbReference type="SAM" id="MobiDB-lite"/>
    </source>
</evidence>
<organism evidence="3 4">
    <name type="scientific">Tulasnella calospora MUT 4182</name>
    <dbReference type="NCBI Taxonomy" id="1051891"/>
    <lineage>
        <taxon>Eukaryota</taxon>
        <taxon>Fungi</taxon>
        <taxon>Dikarya</taxon>
        <taxon>Basidiomycota</taxon>
        <taxon>Agaricomycotina</taxon>
        <taxon>Agaricomycetes</taxon>
        <taxon>Cantharellales</taxon>
        <taxon>Tulasnellaceae</taxon>
        <taxon>Tulasnella</taxon>
    </lineage>
</organism>
<dbReference type="Proteomes" id="UP000054248">
    <property type="component" value="Unassembled WGS sequence"/>
</dbReference>
<dbReference type="PANTHER" id="PTHR42850">
    <property type="entry name" value="METALLOPHOSPHOESTERASE"/>
    <property type="match status" value="1"/>
</dbReference>
<dbReference type="InterPro" id="IPR050126">
    <property type="entry name" value="Ap4A_hydrolase"/>
</dbReference>
<name>A0A0C3QCP0_9AGAM</name>
<protein>
    <recommendedName>
        <fullName evidence="2">Calcineurin-like phosphoesterase domain-containing protein</fullName>
    </recommendedName>
</protein>
<gene>
    <name evidence="3" type="ORF">M407DRAFT_71663</name>
</gene>
<dbReference type="GO" id="GO:0006798">
    <property type="term" value="P:polyphosphate catabolic process"/>
    <property type="evidence" value="ECO:0007669"/>
    <property type="project" value="TreeGrafter"/>
</dbReference>
<dbReference type="OrthoDB" id="10267127at2759"/>
<dbReference type="GO" id="GO:0000298">
    <property type="term" value="F:endopolyphosphatase activity"/>
    <property type="evidence" value="ECO:0007669"/>
    <property type="project" value="TreeGrafter"/>
</dbReference>
<dbReference type="SUPFAM" id="SSF56300">
    <property type="entry name" value="Metallo-dependent phosphatases"/>
    <property type="match status" value="1"/>
</dbReference>